<protein>
    <recommendedName>
        <fullName evidence="5">Tc1-like transposase DDE domain-containing protein</fullName>
    </recommendedName>
</protein>
<reference evidence="4" key="1">
    <citation type="submission" date="2014-04" db="EMBL/GenBank/DDBJ databases">
        <title>Evolutionary Origins and Diversification of the Mycorrhizal Mutualists.</title>
        <authorList>
            <consortium name="DOE Joint Genome Institute"/>
            <consortium name="Mycorrhizal Genomics Consortium"/>
            <person name="Kohler A."/>
            <person name="Kuo A."/>
            <person name="Nagy L.G."/>
            <person name="Floudas D."/>
            <person name="Copeland A."/>
            <person name="Barry K.W."/>
            <person name="Cichocki N."/>
            <person name="Veneault-Fourrey C."/>
            <person name="LaButti K."/>
            <person name="Lindquist E.A."/>
            <person name="Lipzen A."/>
            <person name="Lundell T."/>
            <person name="Morin E."/>
            <person name="Murat C."/>
            <person name="Riley R."/>
            <person name="Ohm R."/>
            <person name="Sun H."/>
            <person name="Tunlid A."/>
            <person name="Henrissat B."/>
            <person name="Grigoriev I.V."/>
            <person name="Hibbett D.S."/>
            <person name="Martin F."/>
        </authorList>
    </citation>
    <scope>NUCLEOTIDE SEQUENCE [LARGE SCALE GENOMIC DNA]</scope>
    <source>
        <strain evidence="4">FD-334 SS-4</strain>
    </source>
</reference>
<dbReference type="InterPro" id="IPR025959">
    <property type="entry name" value="Winged_HTH_dom"/>
</dbReference>
<dbReference type="Gene3D" id="3.30.420.10">
    <property type="entry name" value="Ribonuclease H-like superfamily/Ribonuclease H"/>
    <property type="match status" value="1"/>
</dbReference>
<dbReference type="EMBL" id="KN817602">
    <property type="protein sequence ID" value="KJA17558.1"/>
    <property type="molecule type" value="Genomic_DNA"/>
</dbReference>
<evidence type="ECO:0000259" key="1">
    <source>
        <dbReference type="Pfam" id="PF13358"/>
    </source>
</evidence>
<dbReference type="AlphaFoldDB" id="A0A0D2M315"/>
<keyword evidence="4" id="KW-1185">Reference proteome</keyword>
<gene>
    <name evidence="3" type="ORF">HYPSUDRAFT_146386</name>
</gene>
<feature type="domain" description="Tc1-like transposase DDE" evidence="1">
    <location>
        <begin position="66"/>
        <end position="206"/>
    </location>
</feature>
<dbReference type="OrthoDB" id="2266637at2759"/>
<dbReference type="InterPro" id="IPR036397">
    <property type="entry name" value="RNaseH_sf"/>
</dbReference>
<proteinExistence type="predicted"/>
<evidence type="ECO:0000259" key="2">
    <source>
        <dbReference type="Pfam" id="PF13592"/>
    </source>
</evidence>
<evidence type="ECO:0000313" key="3">
    <source>
        <dbReference type="EMBL" id="KJA17558.1"/>
    </source>
</evidence>
<sequence length="246" mass="28691">PDAYLDEMQELLETRQGVAVSKSSVWRALMRSGYTMKKLTRDALERNEMKRALYREKCGYEYTPEQLVFVDESSFDRQTSIRGKAWAISGHRAVRNTFFVRGRRYSLLPALSLSGVLVAKVVEGSFTSHRFHEFISHLLDHMQPFPLPNSVIIMDNARIHKKPEILEMIHDRGMRVLFLPPYSPDYNPIELAFSSIKAYVRRHGELGRQDVDQKADDTYVYLHLYDAAFSITDRHTLGYFHHCRYI</sequence>
<dbReference type="NCBIfam" id="NF033545">
    <property type="entry name" value="transpos_IS630"/>
    <property type="match status" value="1"/>
</dbReference>
<evidence type="ECO:0008006" key="5">
    <source>
        <dbReference type="Google" id="ProtNLM"/>
    </source>
</evidence>
<dbReference type="InterPro" id="IPR047655">
    <property type="entry name" value="Transpos_IS630-like"/>
</dbReference>
<dbReference type="Pfam" id="PF13592">
    <property type="entry name" value="HTH_33"/>
    <property type="match status" value="1"/>
</dbReference>
<dbReference type="PANTHER" id="PTHR46564">
    <property type="entry name" value="TRANSPOSASE"/>
    <property type="match status" value="1"/>
</dbReference>
<dbReference type="PANTHER" id="PTHR46564:SF1">
    <property type="entry name" value="TRANSPOSASE"/>
    <property type="match status" value="1"/>
</dbReference>
<dbReference type="InterPro" id="IPR038717">
    <property type="entry name" value="Tc1-like_DDE_dom"/>
</dbReference>
<evidence type="ECO:0000313" key="4">
    <source>
        <dbReference type="Proteomes" id="UP000054270"/>
    </source>
</evidence>
<dbReference type="OMA" id="DMAICTI"/>
<dbReference type="GO" id="GO:0003676">
    <property type="term" value="F:nucleic acid binding"/>
    <property type="evidence" value="ECO:0007669"/>
    <property type="project" value="InterPro"/>
</dbReference>
<accession>A0A0D2M315</accession>
<feature type="non-terminal residue" evidence="3">
    <location>
        <position position="1"/>
    </location>
</feature>
<feature type="domain" description="Winged helix-turn helix" evidence="2">
    <location>
        <begin position="6"/>
        <end position="55"/>
    </location>
</feature>
<name>A0A0D2M315_HYPSF</name>
<dbReference type="Proteomes" id="UP000054270">
    <property type="component" value="Unassembled WGS sequence"/>
</dbReference>
<organism evidence="3 4">
    <name type="scientific">Hypholoma sublateritium (strain FD-334 SS-4)</name>
    <dbReference type="NCBI Taxonomy" id="945553"/>
    <lineage>
        <taxon>Eukaryota</taxon>
        <taxon>Fungi</taxon>
        <taxon>Dikarya</taxon>
        <taxon>Basidiomycota</taxon>
        <taxon>Agaricomycotina</taxon>
        <taxon>Agaricomycetes</taxon>
        <taxon>Agaricomycetidae</taxon>
        <taxon>Agaricales</taxon>
        <taxon>Agaricineae</taxon>
        <taxon>Strophariaceae</taxon>
        <taxon>Hypholoma</taxon>
    </lineage>
</organism>
<dbReference type="SUPFAM" id="SSF53098">
    <property type="entry name" value="Ribonuclease H-like"/>
    <property type="match status" value="1"/>
</dbReference>
<dbReference type="InterPro" id="IPR012337">
    <property type="entry name" value="RNaseH-like_sf"/>
</dbReference>
<dbReference type="Pfam" id="PF13358">
    <property type="entry name" value="DDE_3"/>
    <property type="match status" value="1"/>
</dbReference>
<dbReference type="STRING" id="945553.A0A0D2M315"/>